<keyword evidence="1" id="KW-0805">Transcription regulation</keyword>
<dbReference type="PANTHER" id="PTHR46796:SF12">
    <property type="entry name" value="HTH-TYPE DNA-BINDING TRANSCRIPTIONAL ACTIVATOR EUTR"/>
    <property type="match status" value="1"/>
</dbReference>
<dbReference type="GO" id="GO:0003700">
    <property type="term" value="F:DNA-binding transcription factor activity"/>
    <property type="evidence" value="ECO:0007669"/>
    <property type="project" value="InterPro"/>
</dbReference>
<dbReference type="SMART" id="SM00342">
    <property type="entry name" value="HTH_ARAC"/>
    <property type="match status" value="1"/>
</dbReference>
<dbReference type="PROSITE" id="PS01124">
    <property type="entry name" value="HTH_ARAC_FAMILY_2"/>
    <property type="match status" value="1"/>
</dbReference>
<evidence type="ECO:0000256" key="2">
    <source>
        <dbReference type="ARBA" id="ARBA00023125"/>
    </source>
</evidence>
<accession>A0A158CYK7</accession>
<feature type="domain" description="HTH araC/xylS-type" evidence="4">
    <location>
        <begin position="210"/>
        <end position="311"/>
    </location>
</feature>
<proteinExistence type="predicted"/>
<dbReference type="InterPro" id="IPR050204">
    <property type="entry name" value="AraC_XylS_family_regulators"/>
</dbReference>
<dbReference type="InterPro" id="IPR009057">
    <property type="entry name" value="Homeodomain-like_sf"/>
</dbReference>
<dbReference type="InterPro" id="IPR018060">
    <property type="entry name" value="HTH_AraC"/>
</dbReference>
<dbReference type="PROSITE" id="PS00041">
    <property type="entry name" value="HTH_ARAC_FAMILY_1"/>
    <property type="match status" value="1"/>
</dbReference>
<reference evidence="5" key="1">
    <citation type="submission" date="2016-01" db="EMBL/GenBank/DDBJ databases">
        <authorList>
            <person name="Peeters C."/>
        </authorList>
    </citation>
    <scope>NUCLEOTIDE SEQUENCE</scope>
    <source>
        <strain evidence="5">LMG 29322</strain>
    </source>
</reference>
<comment type="caution">
    <text evidence="5">The sequence shown here is derived from an EMBL/GenBank/DDBJ whole genome shotgun (WGS) entry which is preliminary data.</text>
</comment>
<dbReference type="PANTHER" id="PTHR46796">
    <property type="entry name" value="HTH-TYPE TRANSCRIPTIONAL ACTIVATOR RHAS-RELATED"/>
    <property type="match status" value="1"/>
</dbReference>
<keyword evidence="6" id="KW-1185">Reference proteome</keyword>
<dbReference type="Gene3D" id="1.10.10.60">
    <property type="entry name" value="Homeodomain-like"/>
    <property type="match status" value="1"/>
</dbReference>
<dbReference type="SUPFAM" id="SSF46689">
    <property type="entry name" value="Homeodomain-like"/>
    <property type="match status" value="1"/>
</dbReference>
<protein>
    <submittedName>
        <fullName evidence="5">AraC family transcriptional regulator</fullName>
    </submittedName>
</protein>
<organism evidence="5 6">
    <name type="scientific">Caballeronia hypogeia</name>
    <dbReference type="NCBI Taxonomy" id="1777140"/>
    <lineage>
        <taxon>Bacteria</taxon>
        <taxon>Pseudomonadati</taxon>
        <taxon>Pseudomonadota</taxon>
        <taxon>Betaproteobacteria</taxon>
        <taxon>Burkholderiales</taxon>
        <taxon>Burkholderiaceae</taxon>
        <taxon>Caballeronia</taxon>
    </lineage>
</organism>
<evidence type="ECO:0000313" key="5">
    <source>
        <dbReference type="EMBL" id="SAK87448.1"/>
    </source>
</evidence>
<dbReference type="AlphaFoldDB" id="A0A158CYK7"/>
<sequence length="312" mass="34885">MEFRIRPLKDVNDLSVGMRGWEQVYRQMSPGFFSGVAVQAETSEFQFFREKTSRRVCQTGVTPGHFSSIAVPLEAGASGTFQGLRFDGFALLLLGEEEEFRMHTSEAFHYCGVSLPSDVISMLSSAVTDGEMEFSSRSSVHSLKLSQGTETSGRLLSCFAQVERTPGMLQNPVLLKRIRDEMLSVLLDLLVPGNRVERDLTHTTYADIVRRSEKLLQADSDAAVTVLDLCVALRCSRRTLQTSFQRVANVSPVEYLRMMRLNGVRRLLRSTSQNELGVGDAAAKWGFTHASYFAREYRSLFGELPSQTARQS</sequence>
<evidence type="ECO:0000313" key="6">
    <source>
        <dbReference type="Proteomes" id="UP000054851"/>
    </source>
</evidence>
<evidence type="ECO:0000256" key="3">
    <source>
        <dbReference type="ARBA" id="ARBA00023163"/>
    </source>
</evidence>
<dbReference type="RefSeq" id="WP_061171223.1">
    <property type="nucleotide sequence ID" value="NZ_FCOA02000031.1"/>
</dbReference>
<dbReference type="Proteomes" id="UP000054851">
    <property type="component" value="Unassembled WGS sequence"/>
</dbReference>
<dbReference type="GO" id="GO:0043565">
    <property type="term" value="F:sequence-specific DNA binding"/>
    <property type="evidence" value="ECO:0007669"/>
    <property type="project" value="InterPro"/>
</dbReference>
<keyword evidence="3" id="KW-0804">Transcription</keyword>
<dbReference type="Pfam" id="PF12833">
    <property type="entry name" value="HTH_18"/>
    <property type="match status" value="1"/>
</dbReference>
<name>A0A158CYK7_9BURK</name>
<dbReference type="EMBL" id="FCOA02000031">
    <property type="protein sequence ID" value="SAK87448.1"/>
    <property type="molecule type" value="Genomic_DNA"/>
</dbReference>
<keyword evidence="2" id="KW-0238">DNA-binding</keyword>
<evidence type="ECO:0000259" key="4">
    <source>
        <dbReference type="PROSITE" id="PS01124"/>
    </source>
</evidence>
<gene>
    <name evidence="5" type="ORF">AWB79_06185</name>
</gene>
<dbReference type="STRING" id="1777140.AWB79_06185"/>
<dbReference type="OrthoDB" id="185346at2"/>
<evidence type="ECO:0000256" key="1">
    <source>
        <dbReference type="ARBA" id="ARBA00023015"/>
    </source>
</evidence>
<dbReference type="InterPro" id="IPR018062">
    <property type="entry name" value="HTH_AraC-typ_CS"/>
</dbReference>